<name>K3W5T3_GLOUD</name>
<feature type="compositionally biased region" description="Polar residues" evidence="1">
    <location>
        <begin position="74"/>
        <end position="102"/>
    </location>
</feature>
<evidence type="ECO:0000313" key="3">
    <source>
        <dbReference type="Proteomes" id="UP000019132"/>
    </source>
</evidence>
<dbReference type="EMBL" id="GL376636">
    <property type="status" value="NOT_ANNOTATED_CDS"/>
    <property type="molecule type" value="Genomic_DNA"/>
</dbReference>
<evidence type="ECO:0000256" key="1">
    <source>
        <dbReference type="SAM" id="MobiDB-lite"/>
    </source>
</evidence>
<reference evidence="3" key="1">
    <citation type="journal article" date="2010" name="Genome Biol.">
        <title>Genome sequence of the necrotrophic plant pathogen Pythium ultimum reveals original pathogenicity mechanisms and effector repertoire.</title>
        <authorList>
            <person name="Levesque C.A."/>
            <person name="Brouwer H."/>
            <person name="Cano L."/>
            <person name="Hamilton J.P."/>
            <person name="Holt C."/>
            <person name="Huitema E."/>
            <person name="Raffaele S."/>
            <person name="Robideau G.P."/>
            <person name="Thines M."/>
            <person name="Win J."/>
            <person name="Zerillo M.M."/>
            <person name="Beakes G.W."/>
            <person name="Boore J.L."/>
            <person name="Busam D."/>
            <person name="Dumas B."/>
            <person name="Ferriera S."/>
            <person name="Fuerstenberg S.I."/>
            <person name="Gachon C.M."/>
            <person name="Gaulin E."/>
            <person name="Govers F."/>
            <person name="Grenville-Briggs L."/>
            <person name="Horner N."/>
            <person name="Hostetler J."/>
            <person name="Jiang R.H."/>
            <person name="Johnson J."/>
            <person name="Krajaejun T."/>
            <person name="Lin H."/>
            <person name="Meijer H.J."/>
            <person name="Moore B."/>
            <person name="Morris P."/>
            <person name="Phuntmart V."/>
            <person name="Puiu D."/>
            <person name="Shetty J."/>
            <person name="Stajich J.E."/>
            <person name="Tripathy S."/>
            <person name="Wawra S."/>
            <person name="van West P."/>
            <person name="Whitty B.R."/>
            <person name="Coutinho P.M."/>
            <person name="Henrissat B."/>
            <person name="Martin F."/>
            <person name="Thomas P.D."/>
            <person name="Tyler B.M."/>
            <person name="De Vries R.P."/>
            <person name="Kamoun S."/>
            <person name="Yandell M."/>
            <person name="Tisserat N."/>
            <person name="Buell C.R."/>
        </authorList>
    </citation>
    <scope>NUCLEOTIDE SEQUENCE</scope>
    <source>
        <strain evidence="3">DAOM:BR144</strain>
    </source>
</reference>
<evidence type="ECO:0000313" key="2">
    <source>
        <dbReference type="EnsemblProtists" id="PYU1_T000324"/>
    </source>
</evidence>
<accession>K3W5T3</accession>
<organism evidence="2 3">
    <name type="scientific">Globisporangium ultimum (strain ATCC 200006 / CBS 805.95 / DAOM BR144)</name>
    <name type="common">Pythium ultimum</name>
    <dbReference type="NCBI Taxonomy" id="431595"/>
    <lineage>
        <taxon>Eukaryota</taxon>
        <taxon>Sar</taxon>
        <taxon>Stramenopiles</taxon>
        <taxon>Oomycota</taxon>
        <taxon>Peronosporomycetes</taxon>
        <taxon>Pythiales</taxon>
        <taxon>Pythiaceae</taxon>
        <taxon>Globisporangium</taxon>
    </lineage>
</organism>
<feature type="region of interest" description="Disordered" evidence="1">
    <location>
        <begin position="70"/>
        <end position="102"/>
    </location>
</feature>
<dbReference type="HOGENOM" id="CLU_1307055_0_0_1"/>
<dbReference type="VEuPathDB" id="FungiDB:PYU1_G000324"/>
<dbReference type="eggNOG" id="ENOG502S877">
    <property type="taxonomic scope" value="Eukaryota"/>
</dbReference>
<keyword evidence="3" id="KW-1185">Reference proteome</keyword>
<dbReference type="EnsemblProtists" id="PYU1_T000324">
    <property type="protein sequence ID" value="PYU1_T000324"/>
    <property type="gene ID" value="PYU1_G000324"/>
</dbReference>
<feature type="region of interest" description="Disordered" evidence="1">
    <location>
        <begin position="151"/>
        <end position="180"/>
    </location>
</feature>
<dbReference type="AlphaFoldDB" id="K3W5T3"/>
<dbReference type="InParanoid" id="K3W5T3"/>
<dbReference type="Proteomes" id="UP000019132">
    <property type="component" value="Unassembled WGS sequence"/>
</dbReference>
<reference evidence="2" key="3">
    <citation type="submission" date="2015-02" db="UniProtKB">
        <authorList>
            <consortium name="EnsemblProtists"/>
        </authorList>
    </citation>
    <scope>IDENTIFICATION</scope>
    <source>
        <strain evidence="2">DAOM BR144</strain>
    </source>
</reference>
<proteinExistence type="predicted"/>
<protein>
    <submittedName>
        <fullName evidence="2">Uncharacterized protein</fullName>
    </submittedName>
</protein>
<sequence length="180" mass="19548">MCGLGSSQDHDHDHHLAFEKEKVKELLSHNDRTRSLSVATDTSIASILSNSDRLIPDAFMPVDIQVVSQRRVRPTSSRMMSQSGGGITTPSKGGSSQMSGHYYNSNSHANAAFQRYMTASTSASTSGSIPMSNINDRYYSAKRMNCADDTGADDDGTLSHSRRSANHSNLSARDLVRGYS</sequence>
<reference evidence="3" key="2">
    <citation type="submission" date="2010-04" db="EMBL/GenBank/DDBJ databases">
        <authorList>
            <person name="Buell R."/>
            <person name="Hamilton J."/>
            <person name="Hostetler J."/>
        </authorList>
    </citation>
    <scope>NUCLEOTIDE SEQUENCE [LARGE SCALE GENOMIC DNA]</scope>
    <source>
        <strain evidence="3">DAOM:BR144</strain>
    </source>
</reference>